<evidence type="ECO:0000313" key="3">
    <source>
        <dbReference type="Proteomes" id="UP000245908"/>
    </source>
</evidence>
<dbReference type="Proteomes" id="UP000245908">
    <property type="component" value="Unassembled WGS sequence"/>
</dbReference>
<reference evidence="2 3" key="1">
    <citation type="journal article" date="2015" name="Appl. Environ. Microbiol.">
        <title>Nanoarchaeota, Their Sulfolobales Host, and Nanoarchaeota Virus Distribution across Yellowstone National Park Hot Springs.</title>
        <authorList>
            <person name="Munson-McGee J.H."/>
            <person name="Field E.K."/>
            <person name="Bateson M."/>
            <person name="Rooney C."/>
            <person name="Stepanauskas R."/>
            <person name="Young M.J."/>
        </authorList>
    </citation>
    <scope>NUCLEOTIDE SEQUENCE [LARGE SCALE GENOMIC DNA]</scope>
    <source>
        <strain evidence="2">SCGC AB-777_O03</strain>
    </source>
</reference>
<keyword evidence="1" id="KW-0812">Transmembrane</keyword>
<evidence type="ECO:0000313" key="2">
    <source>
        <dbReference type="EMBL" id="PVU69941.1"/>
    </source>
</evidence>
<accession>A0A2T9WQ57</accession>
<keyword evidence="1" id="KW-1133">Transmembrane helix</keyword>
<sequence>MDNKVVVTIKRLFSFLIGVVLLGLGVHSQQLIIEPQTQTILANAANNLTFIVKLYGVNQTPEEANLYFNIYAPNGQLIYQYYEPISVCTGLNIYQVSVNPLELENLVQQYSSTSSCSSYTCSVQQYNNFTVQANVTLLYPSGLQYVTANQTYNLTFVPYNLTLSLVQLPEVISQQQAEQYGISVQSVVYLQNVETSIQSSTLTLTLYNSQGNIVYQTQESVNLQPGENLLTVNIPNYYLENVQGEMYVLEQLNVVLSNGQVLTQQAEESFYISNNQNGQNIQVISVSPNFNSLNNLVNSIYNVEVLMENPGYQTVNATVQMLLYDQYGDLIYNLQGSQIISPGSQGEVTLPLNTVSLQPGYYTLILYVYQNGAEVYQYKYTITVNAQNIQPVNVLSVYPNTFNVKPGQFIELYVNLESNLPMNIQVQPIVESQQLDIFQQLSTVTLSPNQVTQIPVVIYIPGNLTAGYYPIEFVFNYNGISQTYTYNLYVNGKVIVPKPISASLVGYLPLKYGQNSTIYLVISSNTTQIYNLLIQAYAVGGEVYPEQQEVQIGGTYTEQIPLNVTAESSNVTVYVNIIDQQTGQLLYSLNETYSASQAPSISLPSSGLIFWILVILAIIIIAAVLIESRRGGKKEKEKAEE</sequence>
<dbReference type="EMBL" id="QEFH01000037">
    <property type="protein sequence ID" value="PVU69941.1"/>
    <property type="molecule type" value="Genomic_DNA"/>
</dbReference>
<protein>
    <submittedName>
        <fullName evidence="2">Uncharacterized protein</fullName>
    </submittedName>
</protein>
<comment type="caution">
    <text evidence="2">The sequence shown here is derived from an EMBL/GenBank/DDBJ whole genome shotgun (WGS) entry which is preliminary data.</text>
</comment>
<feature type="transmembrane region" description="Helical" evidence="1">
    <location>
        <begin position="608"/>
        <end position="626"/>
    </location>
</feature>
<organism evidence="2 3">
    <name type="scientific">Nanobsidianus stetteri</name>
    <dbReference type="NCBI Taxonomy" id="1294122"/>
    <lineage>
        <taxon>Archaea</taxon>
        <taxon>Nanobdellota</taxon>
        <taxon>Candidatus Nanoarchaeia</taxon>
        <taxon>Nanoarchaeales</taxon>
        <taxon>Nanopusillaceae</taxon>
        <taxon>Candidatus Nanobsidianus</taxon>
    </lineage>
</organism>
<gene>
    <name evidence="2" type="ORF">DDW05_03220</name>
</gene>
<evidence type="ECO:0000256" key="1">
    <source>
        <dbReference type="SAM" id="Phobius"/>
    </source>
</evidence>
<keyword evidence="1" id="KW-0472">Membrane</keyword>
<name>A0A2T9WQ57_NANST</name>
<dbReference type="AlphaFoldDB" id="A0A2T9WQ57"/>
<proteinExistence type="predicted"/>